<evidence type="ECO:0000313" key="3">
    <source>
        <dbReference type="Proteomes" id="UP000199643"/>
    </source>
</evidence>
<keyword evidence="3" id="KW-1185">Reference proteome</keyword>
<sequence>MFKRISSKVDPDATVAKEIRKEFGKYFDQATDSRNRFLSAYPKQIFIGMVALIVISAIVCFLILTPDQRQKEKMPDFFKGTTHVGNEVTDGVGQIIDLGTKISDLNTLRKQVEAVLAKPKLTHADTLFLEKAILQLEQSNKPRNQKKP</sequence>
<dbReference type="RefSeq" id="WP_090504079.1">
    <property type="nucleotide sequence ID" value="NZ_FNCH01000028.1"/>
</dbReference>
<name>A0A1G8D5D5_9SPHI</name>
<dbReference type="Proteomes" id="UP000199643">
    <property type="component" value="Unassembled WGS sequence"/>
</dbReference>
<dbReference type="STRING" id="405671.SAMN05421827_1287"/>
<keyword evidence="1" id="KW-1133">Transmembrane helix</keyword>
<evidence type="ECO:0000256" key="1">
    <source>
        <dbReference type="SAM" id="Phobius"/>
    </source>
</evidence>
<organism evidence="2 3">
    <name type="scientific">Pedobacter terrae</name>
    <dbReference type="NCBI Taxonomy" id="405671"/>
    <lineage>
        <taxon>Bacteria</taxon>
        <taxon>Pseudomonadati</taxon>
        <taxon>Bacteroidota</taxon>
        <taxon>Sphingobacteriia</taxon>
        <taxon>Sphingobacteriales</taxon>
        <taxon>Sphingobacteriaceae</taxon>
        <taxon>Pedobacter</taxon>
    </lineage>
</organism>
<gene>
    <name evidence="2" type="ORF">SAMN05421827_1287</name>
</gene>
<keyword evidence="1" id="KW-0472">Membrane</keyword>
<dbReference type="OrthoDB" id="796951at2"/>
<feature type="transmembrane region" description="Helical" evidence="1">
    <location>
        <begin position="45"/>
        <end position="64"/>
    </location>
</feature>
<reference evidence="3" key="1">
    <citation type="submission" date="2016-10" db="EMBL/GenBank/DDBJ databases">
        <authorList>
            <person name="Varghese N."/>
            <person name="Submissions S."/>
        </authorList>
    </citation>
    <scope>NUCLEOTIDE SEQUENCE [LARGE SCALE GENOMIC DNA]</scope>
    <source>
        <strain evidence="3">DSM 17933</strain>
    </source>
</reference>
<dbReference type="EMBL" id="FNCH01000028">
    <property type="protein sequence ID" value="SDH52734.1"/>
    <property type="molecule type" value="Genomic_DNA"/>
</dbReference>
<proteinExistence type="predicted"/>
<protein>
    <submittedName>
        <fullName evidence="2">Uncharacterized protein</fullName>
    </submittedName>
</protein>
<keyword evidence="1" id="KW-0812">Transmembrane</keyword>
<dbReference type="AlphaFoldDB" id="A0A1G8D5D5"/>
<evidence type="ECO:0000313" key="2">
    <source>
        <dbReference type="EMBL" id="SDH52734.1"/>
    </source>
</evidence>
<accession>A0A1G8D5D5</accession>